<feature type="signal peptide" evidence="8">
    <location>
        <begin position="1"/>
        <end position="29"/>
    </location>
</feature>
<comment type="similarity">
    <text evidence="2">Belongs to the plant rapid alkalinization factor (RALF) family.</text>
</comment>
<dbReference type="PANTHER" id="PTHR33136">
    <property type="entry name" value="RAPID ALKALINIZATION FACTOR-LIKE"/>
    <property type="match status" value="1"/>
</dbReference>
<feature type="chain" id="PRO_5014189946" description="Protein RALF-like 32" evidence="8">
    <location>
        <begin position="30"/>
        <end position="115"/>
    </location>
</feature>
<dbReference type="GO" id="GO:0005576">
    <property type="term" value="C:extracellular region"/>
    <property type="evidence" value="ECO:0007669"/>
    <property type="project" value="UniProtKB-SubCell"/>
</dbReference>
<accession>A0A2H5PNA1</accession>
<evidence type="ECO:0000256" key="5">
    <source>
        <dbReference type="ARBA" id="ARBA00022729"/>
    </source>
</evidence>
<dbReference type="GO" id="GO:0005179">
    <property type="term" value="F:hormone activity"/>
    <property type="evidence" value="ECO:0007669"/>
    <property type="project" value="UniProtKB-KW"/>
</dbReference>
<keyword evidence="10" id="KW-1185">Reference proteome</keyword>
<dbReference type="Pfam" id="PF05498">
    <property type="entry name" value="RALF"/>
    <property type="match status" value="1"/>
</dbReference>
<evidence type="ECO:0000313" key="10">
    <source>
        <dbReference type="Proteomes" id="UP000236630"/>
    </source>
</evidence>
<dbReference type="InterPro" id="IPR008801">
    <property type="entry name" value="RALF"/>
</dbReference>
<comment type="subcellular location">
    <subcellularLocation>
        <location evidence="1">Secreted</location>
    </subcellularLocation>
</comment>
<keyword evidence="3" id="KW-0964">Secreted</keyword>
<proteinExistence type="inferred from homology"/>
<evidence type="ECO:0008006" key="11">
    <source>
        <dbReference type="Google" id="ProtNLM"/>
    </source>
</evidence>
<feature type="region of interest" description="Disordered" evidence="7">
    <location>
        <begin position="82"/>
        <end position="104"/>
    </location>
</feature>
<organism evidence="9 10">
    <name type="scientific">Citrus unshiu</name>
    <name type="common">Satsuma mandarin</name>
    <name type="synonym">Citrus nobilis var. unshiu</name>
    <dbReference type="NCBI Taxonomy" id="55188"/>
    <lineage>
        <taxon>Eukaryota</taxon>
        <taxon>Viridiplantae</taxon>
        <taxon>Streptophyta</taxon>
        <taxon>Embryophyta</taxon>
        <taxon>Tracheophyta</taxon>
        <taxon>Spermatophyta</taxon>
        <taxon>Magnoliopsida</taxon>
        <taxon>eudicotyledons</taxon>
        <taxon>Gunneridae</taxon>
        <taxon>Pentapetalae</taxon>
        <taxon>rosids</taxon>
        <taxon>malvids</taxon>
        <taxon>Sapindales</taxon>
        <taxon>Rutaceae</taxon>
        <taxon>Aurantioideae</taxon>
        <taxon>Citrus</taxon>
    </lineage>
</organism>
<name>A0A2H5PNA1_CITUN</name>
<sequence>MESQLTNISLHFSSCLILALLLFNKAATARSSKISNGSIAECSEEIEMFMESDISRRFLEERKKYITPGALKPDQPVCSVGGRGDAYSKSGGCLPPRSNRDTRGCPAYYRCRSGS</sequence>
<evidence type="ECO:0000256" key="8">
    <source>
        <dbReference type="SAM" id="SignalP"/>
    </source>
</evidence>
<keyword evidence="5 8" id="KW-0732">Signal</keyword>
<evidence type="ECO:0000256" key="3">
    <source>
        <dbReference type="ARBA" id="ARBA00022525"/>
    </source>
</evidence>
<dbReference type="AlphaFoldDB" id="A0A2H5PNA1"/>
<dbReference type="EMBL" id="BDQV01000094">
    <property type="protein sequence ID" value="GAY53585.1"/>
    <property type="molecule type" value="Genomic_DNA"/>
</dbReference>
<gene>
    <name evidence="9" type="ORF">CUMW_150200</name>
</gene>
<dbReference type="GO" id="GO:0040008">
    <property type="term" value="P:regulation of growth"/>
    <property type="evidence" value="ECO:0007669"/>
    <property type="project" value="UniProtKB-ARBA"/>
</dbReference>
<dbReference type="GO" id="GO:0019722">
    <property type="term" value="P:calcium-mediated signaling"/>
    <property type="evidence" value="ECO:0007669"/>
    <property type="project" value="TreeGrafter"/>
</dbReference>
<evidence type="ECO:0000256" key="4">
    <source>
        <dbReference type="ARBA" id="ARBA00022702"/>
    </source>
</evidence>
<keyword evidence="4" id="KW-0372">Hormone</keyword>
<evidence type="ECO:0000256" key="6">
    <source>
        <dbReference type="ARBA" id="ARBA00023157"/>
    </source>
</evidence>
<protein>
    <recommendedName>
        <fullName evidence="11">Protein RALF-like 32</fullName>
    </recommendedName>
</protein>
<evidence type="ECO:0000256" key="7">
    <source>
        <dbReference type="SAM" id="MobiDB-lite"/>
    </source>
</evidence>
<evidence type="ECO:0000313" key="9">
    <source>
        <dbReference type="EMBL" id="GAY53585.1"/>
    </source>
</evidence>
<dbReference type="PANTHER" id="PTHR33136:SF4">
    <property type="entry name" value="PROTEIN RALF-LIKE 32"/>
    <property type="match status" value="1"/>
</dbReference>
<evidence type="ECO:0000256" key="2">
    <source>
        <dbReference type="ARBA" id="ARBA00009178"/>
    </source>
</evidence>
<reference evidence="9 10" key="1">
    <citation type="journal article" date="2017" name="Front. Genet.">
        <title>Draft sequencing of the heterozygous diploid genome of Satsuma (Citrus unshiu Marc.) using a hybrid assembly approach.</title>
        <authorList>
            <person name="Shimizu T."/>
            <person name="Tanizawa Y."/>
            <person name="Mochizuki T."/>
            <person name="Nagasaki H."/>
            <person name="Yoshioka T."/>
            <person name="Toyoda A."/>
            <person name="Fujiyama A."/>
            <person name="Kaminuma E."/>
            <person name="Nakamura Y."/>
        </authorList>
    </citation>
    <scope>NUCLEOTIDE SEQUENCE [LARGE SCALE GENOMIC DNA]</scope>
    <source>
        <strain evidence="10">cv. Miyagawa wase</strain>
    </source>
</reference>
<keyword evidence="6" id="KW-1015">Disulfide bond</keyword>
<comment type="caution">
    <text evidence="9">The sequence shown here is derived from an EMBL/GenBank/DDBJ whole genome shotgun (WGS) entry which is preliminary data.</text>
</comment>
<evidence type="ECO:0000256" key="1">
    <source>
        <dbReference type="ARBA" id="ARBA00004613"/>
    </source>
</evidence>
<dbReference type="GO" id="GO:0009506">
    <property type="term" value="C:plasmodesma"/>
    <property type="evidence" value="ECO:0007669"/>
    <property type="project" value="TreeGrafter"/>
</dbReference>
<dbReference type="Proteomes" id="UP000236630">
    <property type="component" value="Unassembled WGS sequence"/>
</dbReference>